<feature type="region of interest" description="Disordered" evidence="1">
    <location>
        <begin position="169"/>
        <end position="279"/>
    </location>
</feature>
<feature type="region of interest" description="Disordered" evidence="1">
    <location>
        <begin position="1"/>
        <end position="53"/>
    </location>
</feature>
<dbReference type="OMA" id="KATAPTM"/>
<keyword evidence="2" id="KW-0472">Membrane</keyword>
<sequence>MRQDDAGEDNEYYYTDDNEYDTTTTTVETTTSEGLTTTETMTTKKKKNTRKTRRPKFPTTLFNTLSPKFDPSRETLASATTSLATISSQQRIRPRTNATAVSDFDFMEIISNLRTAFEDLDDTVKLGVVGGLAIFVALLLYCCYQTFCNRNRAVRHRVIVLEGGHRSRRRYSFSRSRHSSSKSKQRSRDSVSRERGRSPDQMTPEKLSKQTVQTAEEGRPLDEKRKSNEDRQDDFLKLKATAPTMQTSEENVPTAEAGPKLAFPPVPRTPPPGTPLGMAGRVARNFRSFWRRSHEGSKPPPMNATPSNILDAMGNVPENILEGPPPPPSPAPPPPPPIGGAPVGVSGSADGYEQLAHFQNPYPSPAAQF</sequence>
<dbReference type="OrthoDB" id="10384634at2759"/>
<feature type="transmembrane region" description="Helical" evidence="2">
    <location>
        <begin position="126"/>
        <end position="147"/>
    </location>
</feature>
<organism evidence="3 4">
    <name type="scientific">Haemonchus contortus</name>
    <name type="common">Barber pole worm</name>
    <dbReference type="NCBI Taxonomy" id="6289"/>
    <lineage>
        <taxon>Eukaryota</taxon>
        <taxon>Metazoa</taxon>
        <taxon>Ecdysozoa</taxon>
        <taxon>Nematoda</taxon>
        <taxon>Chromadorea</taxon>
        <taxon>Rhabditida</taxon>
        <taxon>Rhabditina</taxon>
        <taxon>Rhabditomorpha</taxon>
        <taxon>Strongyloidea</taxon>
        <taxon>Trichostrongylidae</taxon>
        <taxon>Haemonchus</taxon>
    </lineage>
</organism>
<keyword evidence="3" id="KW-1185">Reference proteome</keyword>
<feature type="compositionally biased region" description="Pro residues" evidence="1">
    <location>
        <begin position="323"/>
        <end position="339"/>
    </location>
</feature>
<feature type="compositionally biased region" description="Acidic residues" evidence="1">
    <location>
        <begin position="1"/>
        <end position="20"/>
    </location>
</feature>
<proteinExistence type="predicted"/>
<keyword evidence="2" id="KW-1133">Transmembrane helix</keyword>
<evidence type="ECO:0000313" key="3">
    <source>
        <dbReference type="Proteomes" id="UP000025227"/>
    </source>
</evidence>
<feature type="compositionally biased region" description="Basic residues" evidence="1">
    <location>
        <begin position="169"/>
        <end position="185"/>
    </location>
</feature>
<feature type="compositionally biased region" description="Low complexity" evidence="1">
    <location>
        <begin position="21"/>
        <end position="41"/>
    </location>
</feature>
<reference evidence="4" key="1">
    <citation type="submission" date="2020-12" db="UniProtKB">
        <authorList>
            <consortium name="WormBaseParasite"/>
        </authorList>
    </citation>
    <scope>IDENTIFICATION</scope>
    <source>
        <strain evidence="4">MHco3</strain>
    </source>
</reference>
<evidence type="ECO:0000256" key="1">
    <source>
        <dbReference type="SAM" id="MobiDB-lite"/>
    </source>
</evidence>
<dbReference type="WBParaSite" id="HCON_00024150-00001">
    <property type="protein sequence ID" value="HCON_00024150-00001"/>
    <property type="gene ID" value="HCON_00024150"/>
</dbReference>
<accession>A0A7I4XX99</accession>
<protein>
    <submittedName>
        <fullName evidence="4">Uncharacterized protein</fullName>
    </submittedName>
</protein>
<keyword evidence="2" id="KW-0812">Transmembrane</keyword>
<feature type="compositionally biased region" description="Basic residues" evidence="1">
    <location>
        <begin position="43"/>
        <end position="53"/>
    </location>
</feature>
<dbReference type="AlphaFoldDB" id="A0A7I4XX99"/>
<feature type="compositionally biased region" description="Basic and acidic residues" evidence="1">
    <location>
        <begin position="216"/>
        <end position="237"/>
    </location>
</feature>
<evidence type="ECO:0000256" key="2">
    <source>
        <dbReference type="SAM" id="Phobius"/>
    </source>
</evidence>
<feature type="compositionally biased region" description="Pro residues" evidence="1">
    <location>
        <begin position="262"/>
        <end position="274"/>
    </location>
</feature>
<feature type="compositionally biased region" description="Basic and acidic residues" evidence="1">
    <location>
        <begin position="186"/>
        <end position="198"/>
    </location>
</feature>
<dbReference type="Proteomes" id="UP000025227">
    <property type="component" value="Unplaced"/>
</dbReference>
<evidence type="ECO:0000313" key="4">
    <source>
        <dbReference type="WBParaSite" id="HCON_00024150-00001"/>
    </source>
</evidence>
<feature type="region of interest" description="Disordered" evidence="1">
    <location>
        <begin position="293"/>
        <end position="369"/>
    </location>
</feature>
<name>A0A7I4XX99_HAECO</name>